<dbReference type="AlphaFoldDB" id="A0A921HPT6"/>
<accession>A0A921HPT6</accession>
<reference evidence="1" key="1">
    <citation type="journal article" date="2021" name="PeerJ">
        <title>Extensive microbial diversity within the chicken gut microbiome revealed by metagenomics and culture.</title>
        <authorList>
            <person name="Gilroy R."/>
            <person name="Ravi A."/>
            <person name="Getino M."/>
            <person name="Pursley I."/>
            <person name="Horton D.L."/>
            <person name="Alikhan N.F."/>
            <person name="Baker D."/>
            <person name="Gharbi K."/>
            <person name="Hall N."/>
            <person name="Watson M."/>
            <person name="Adriaenssens E.M."/>
            <person name="Foster-Nyarko E."/>
            <person name="Jarju S."/>
            <person name="Secka A."/>
            <person name="Antonio M."/>
            <person name="Oren A."/>
            <person name="Chaudhuri R.R."/>
            <person name="La Ragione R."/>
            <person name="Hildebrand F."/>
            <person name="Pallen M.J."/>
        </authorList>
    </citation>
    <scope>NUCLEOTIDE SEQUENCE</scope>
    <source>
        <strain evidence="1">7886</strain>
    </source>
</reference>
<proteinExistence type="predicted"/>
<dbReference type="EMBL" id="DYWC01000035">
    <property type="protein sequence ID" value="HJF86074.1"/>
    <property type="molecule type" value="Genomic_DNA"/>
</dbReference>
<evidence type="ECO:0000313" key="1">
    <source>
        <dbReference type="EMBL" id="HJF86074.1"/>
    </source>
</evidence>
<comment type="caution">
    <text evidence="1">The sequence shown here is derived from an EMBL/GenBank/DDBJ whole genome shotgun (WGS) entry which is preliminary data.</text>
</comment>
<sequence length="87" mass="10296">MDFNDSNFFNEVNPLDFNSSIPATRDLKDSIHALAMINGCTMQEYLEQLISNEINHFDSQKYSDYKKIKFYLDSRYLKKDNSKSSRR</sequence>
<reference evidence="1" key="2">
    <citation type="submission" date="2021-09" db="EMBL/GenBank/DDBJ databases">
        <authorList>
            <person name="Gilroy R."/>
        </authorList>
    </citation>
    <scope>NUCLEOTIDE SEQUENCE</scope>
    <source>
        <strain evidence="1">7886</strain>
    </source>
</reference>
<protein>
    <submittedName>
        <fullName evidence="1">Uncharacterized protein</fullName>
    </submittedName>
</protein>
<gene>
    <name evidence="1" type="ORF">K8V88_01415</name>
</gene>
<dbReference type="Proteomes" id="UP000747013">
    <property type="component" value="Unassembled WGS sequence"/>
</dbReference>
<name>A0A921HPT6_9LACO</name>
<organism evidence="1 2">
    <name type="scientific">Companilactobacillus farciminis</name>
    <dbReference type="NCBI Taxonomy" id="1612"/>
    <lineage>
        <taxon>Bacteria</taxon>
        <taxon>Bacillati</taxon>
        <taxon>Bacillota</taxon>
        <taxon>Bacilli</taxon>
        <taxon>Lactobacillales</taxon>
        <taxon>Lactobacillaceae</taxon>
        <taxon>Companilactobacillus</taxon>
    </lineage>
</organism>
<evidence type="ECO:0000313" key="2">
    <source>
        <dbReference type="Proteomes" id="UP000747013"/>
    </source>
</evidence>